<dbReference type="Proteomes" id="UP000316291">
    <property type="component" value="Unassembled WGS sequence"/>
</dbReference>
<gene>
    <name evidence="1" type="ORF">IQ16_03698</name>
</gene>
<evidence type="ECO:0000313" key="1">
    <source>
        <dbReference type="EMBL" id="TWI70525.1"/>
    </source>
</evidence>
<protein>
    <submittedName>
        <fullName evidence="1">Uncharacterized protein</fullName>
    </submittedName>
</protein>
<dbReference type="RefSeq" id="WP_018643584.1">
    <property type="nucleotide sequence ID" value="NZ_VLLA01000008.1"/>
</dbReference>
<reference evidence="1 2" key="1">
    <citation type="journal article" date="2015" name="Stand. Genomic Sci.">
        <title>Genomic Encyclopedia of Bacterial and Archaeal Type Strains, Phase III: the genomes of soil and plant-associated and newly described type strains.</title>
        <authorList>
            <person name="Whitman W.B."/>
            <person name="Woyke T."/>
            <person name="Klenk H.P."/>
            <person name="Zhou Y."/>
            <person name="Lilburn T.G."/>
            <person name="Beck B.J."/>
            <person name="De Vos P."/>
            <person name="Vandamme P."/>
            <person name="Eisen J.A."/>
            <person name="Garrity G."/>
            <person name="Hugenholtz P."/>
            <person name="Kyrpides N.C."/>
        </authorList>
    </citation>
    <scope>NUCLEOTIDE SEQUENCE [LARGE SCALE GENOMIC DNA]</scope>
    <source>
        <strain evidence="1 2">CGMCC 1.10948</strain>
    </source>
</reference>
<dbReference type="OrthoDB" id="8255695at2"/>
<dbReference type="EMBL" id="VLLA01000008">
    <property type="protein sequence ID" value="TWI70525.1"/>
    <property type="molecule type" value="Genomic_DNA"/>
</dbReference>
<keyword evidence="2" id="KW-1185">Reference proteome</keyword>
<sequence length="99" mass="11074">MSEVIRLDDHRKAPEPAVVHVDRVMTVFGRDYPVRRTSMNGRVGWFSVRDPRGQMMFVKTGDLQDAQIVDMIGAWVDGYNVGRREAARAAVRGGTGDIV</sequence>
<evidence type="ECO:0000313" key="2">
    <source>
        <dbReference type="Proteomes" id="UP000316291"/>
    </source>
</evidence>
<comment type="caution">
    <text evidence="1">The sequence shown here is derived from an EMBL/GenBank/DDBJ whole genome shotgun (WGS) entry which is preliminary data.</text>
</comment>
<organism evidence="1 2">
    <name type="scientific">Bradyrhizobium huanghuaihaiense</name>
    <dbReference type="NCBI Taxonomy" id="990078"/>
    <lineage>
        <taxon>Bacteria</taxon>
        <taxon>Pseudomonadati</taxon>
        <taxon>Pseudomonadota</taxon>
        <taxon>Alphaproteobacteria</taxon>
        <taxon>Hyphomicrobiales</taxon>
        <taxon>Nitrobacteraceae</taxon>
        <taxon>Bradyrhizobium</taxon>
    </lineage>
</organism>
<proteinExistence type="predicted"/>
<accession>A0A562RN93</accession>
<name>A0A562RN93_9BRAD</name>
<dbReference type="AlphaFoldDB" id="A0A562RN93"/>